<dbReference type="PANTHER" id="PTHR39601">
    <property type="entry name" value="CHORIOGENIN HMINOR"/>
    <property type="match status" value="1"/>
</dbReference>
<feature type="compositionally biased region" description="Polar residues" evidence="1">
    <location>
        <begin position="614"/>
        <end position="627"/>
    </location>
</feature>
<dbReference type="PANTHER" id="PTHR39601:SF1">
    <property type="entry name" value="CHORIOGENIN HMINOR"/>
    <property type="match status" value="1"/>
</dbReference>
<dbReference type="AlphaFoldDB" id="A0AAQ3R4P8"/>
<dbReference type="Pfam" id="PF26013">
    <property type="entry name" value="DUF8004"/>
    <property type="match status" value="1"/>
</dbReference>
<feature type="compositionally biased region" description="Polar residues" evidence="1">
    <location>
        <begin position="539"/>
        <end position="551"/>
    </location>
</feature>
<name>A0AAQ3R4P8_9PEZI</name>
<evidence type="ECO:0000259" key="2">
    <source>
        <dbReference type="Pfam" id="PF26013"/>
    </source>
</evidence>
<feature type="region of interest" description="Disordered" evidence="1">
    <location>
        <begin position="703"/>
        <end position="723"/>
    </location>
</feature>
<dbReference type="EMBL" id="CP138584">
    <property type="protein sequence ID" value="WPH01146.1"/>
    <property type="molecule type" value="Genomic_DNA"/>
</dbReference>
<feature type="compositionally biased region" description="Basic residues" evidence="1">
    <location>
        <begin position="578"/>
        <end position="587"/>
    </location>
</feature>
<gene>
    <name evidence="3" type="ORF">R9X50_00398100</name>
</gene>
<proteinExistence type="predicted"/>
<dbReference type="InterPro" id="IPR058317">
    <property type="entry name" value="DUF8004"/>
</dbReference>
<feature type="compositionally biased region" description="Low complexity" evidence="1">
    <location>
        <begin position="669"/>
        <end position="684"/>
    </location>
</feature>
<reference evidence="3 4" key="1">
    <citation type="submission" date="2023-11" db="EMBL/GenBank/DDBJ databases">
        <title>An acidophilic fungus is an integral part of prey digestion in a carnivorous sundew plant.</title>
        <authorList>
            <person name="Tsai I.J."/>
        </authorList>
    </citation>
    <scope>NUCLEOTIDE SEQUENCE [LARGE SCALE GENOMIC DNA]</scope>
    <source>
        <strain evidence="3">169a</strain>
    </source>
</reference>
<keyword evidence="4" id="KW-1185">Reference proteome</keyword>
<feature type="region of interest" description="Disordered" evidence="1">
    <location>
        <begin position="575"/>
        <end position="630"/>
    </location>
</feature>
<evidence type="ECO:0000313" key="3">
    <source>
        <dbReference type="EMBL" id="WPH01146.1"/>
    </source>
</evidence>
<organism evidence="3 4">
    <name type="scientific">Acrodontium crateriforme</name>
    <dbReference type="NCBI Taxonomy" id="150365"/>
    <lineage>
        <taxon>Eukaryota</taxon>
        <taxon>Fungi</taxon>
        <taxon>Dikarya</taxon>
        <taxon>Ascomycota</taxon>
        <taxon>Pezizomycotina</taxon>
        <taxon>Dothideomycetes</taxon>
        <taxon>Dothideomycetidae</taxon>
        <taxon>Mycosphaerellales</taxon>
        <taxon>Teratosphaeriaceae</taxon>
        <taxon>Acrodontium</taxon>
    </lineage>
</organism>
<accession>A0AAQ3R4P8</accession>
<dbReference type="Proteomes" id="UP001303373">
    <property type="component" value="Chromosome 5"/>
</dbReference>
<evidence type="ECO:0000313" key="4">
    <source>
        <dbReference type="Proteomes" id="UP001303373"/>
    </source>
</evidence>
<evidence type="ECO:0000256" key="1">
    <source>
        <dbReference type="SAM" id="MobiDB-lite"/>
    </source>
</evidence>
<feature type="region of interest" description="Disordered" evidence="1">
    <location>
        <begin position="537"/>
        <end position="556"/>
    </location>
</feature>
<feature type="region of interest" description="Disordered" evidence="1">
    <location>
        <begin position="659"/>
        <end position="691"/>
    </location>
</feature>
<feature type="domain" description="DUF8004" evidence="2">
    <location>
        <begin position="158"/>
        <end position="248"/>
    </location>
</feature>
<sequence>MIARTRSKTLDSLANVPLQWKKWRELPQDMELWLEEGDCLVHLYSHNKSHRESRLRLTYADVEALQSTFLLETCRHQRPGHAIITDESEDVPDNIEYELYVPAPVGLSGEDEYRFHLITRNCMAFASSRPLVGYKLGDAIMDVWDRLQEWHCEAELKDMVMSYCAELDYSTFAEHPDRALACLKLAEHARMKDLWIEAFTHCVGMQERLQFNHEYSGLRASTKSLIATTSQEMLQRMERAFDAVGSFLEEELGPEHLGLTNPARDHLDRFRSCINNYYVEKLGYFPPHKNHRWNKQLWAKMYDSFRSLYEYLVDNDSSTDPFNTRGLNGGVCVAQNVQAFDLRYGCTPLDHPLPLLPEESIKRRRTLDTPKGLRSFKLNRSNTLLEPKKAASTQALEQATNPLDANTAVCPFVQEYQWFERQKIEEKICTSEARKVRWLLIYGVLQMLISIIRAPQEVRNPHKASYPLCIDAARCLPWNDNQEPETTRSLMDTAKMVVEPCSSDEEETDRISIHPDCEADCAEDYFAGHNGLSRKPSELSFNRGSRVTSQPLSRSASIRSSVSLSVTAIQRSVVGSLTRRHNSKRKSAPPPRSATYPEPTDSYRQIVVQGYGNGSYTDGSNNTSFSPNEMPDEIYELSAESPSAIKQFDFALDMVCEEPVELSDRSPPDSDLSATSSQCSNSKRSSCHDDYCTPSSEYSISWDDSDLTHNGDNTAEHGSSPSQEEMYILQQHKRIGTGPSTKVDCYQPTGYSRMEYGPPKERILRGDSIHSCASSLYEEANTQAAEIEENELRGRRRARALDMLSESEMLAQGRGIAIAG</sequence>
<protein>
    <recommendedName>
        <fullName evidence="2">DUF8004 domain-containing protein</fullName>
    </recommendedName>
</protein>
<feature type="compositionally biased region" description="Polar residues" evidence="1">
    <location>
        <begin position="708"/>
        <end position="723"/>
    </location>
</feature>